<comment type="caution">
    <text evidence="9">The sequence shown here is derived from an EMBL/GenBank/DDBJ whole genome shotgun (WGS) entry which is preliminary data.</text>
</comment>
<dbReference type="InterPro" id="IPR003593">
    <property type="entry name" value="AAA+_ATPase"/>
</dbReference>
<accession>S7UJ93</accession>
<dbReference type="GO" id="GO:0043565">
    <property type="term" value="F:sequence-specific DNA binding"/>
    <property type="evidence" value="ECO:0007669"/>
    <property type="project" value="InterPro"/>
</dbReference>
<dbReference type="PATRIC" id="fig|1121439.3.peg.2080"/>
<keyword evidence="6" id="KW-0597">Phosphoprotein</keyword>
<dbReference type="InterPro" id="IPR001789">
    <property type="entry name" value="Sig_transdc_resp-reg_receiver"/>
</dbReference>
<dbReference type="AlphaFoldDB" id="S7UJ93"/>
<name>S7UJ93_9BACT</name>
<evidence type="ECO:0000256" key="6">
    <source>
        <dbReference type="PROSITE-ProRule" id="PRU00169"/>
    </source>
</evidence>
<dbReference type="Gene3D" id="3.40.50.2300">
    <property type="match status" value="1"/>
</dbReference>
<dbReference type="SMART" id="SM00382">
    <property type="entry name" value="AAA"/>
    <property type="match status" value="1"/>
</dbReference>
<dbReference type="InterPro" id="IPR027417">
    <property type="entry name" value="P-loop_NTPase"/>
</dbReference>
<evidence type="ECO:0000256" key="2">
    <source>
        <dbReference type="ARBA" id="ARBA00022840"/>
    </source>
</evidence>
<keyword evidence="10" id="KW-1185">Reference proteome</keyword>
<dbReference type="EMBL" id="ATHI01000027">
    <property type="protein sequence ID" value="EPR32368.1"/>
    <property type="molecule type" value="Genomic_DNA"/>
</dbReference>
<keyword evidence="1" id="KW-0547">Nucleotide-binding</keyword>
<dbReference type="PROSITE" id="PS00688">
    <property type="entry name" value="SIGMA54_INTERACT_3"/>
    <property type="match status" value="1"/>
</dbReference>
<dbReference type="PROSITE" id="PS50110">
    <property type="entry name" value="RESPONSE_REGULATORY"/>
    <property type="match status" value="1"/>
</dbReference>
<dbReference type="InterPro" id="IPR002197">
    <property type="entry name" value="HTH_Fis"/>
</dbReference>
<dbReference type="PROSITE" id="PS00675">
    <property type="entry name" value="SIGMA54_INTERACT_1"/>
    <property type="match status" value="1"/>
</dbReference>
<dbReference type="FunFam" id="3.40.50.300:FF:000006">
    <property type="entry name" value="DNA-binding transcriptional regulator NtrC"/>
    <property type="match status" value="1"/>
</dbReference>
<organism evidence="9 10">
    <name type="scientific">Alkalidesulfovibrio alkalitolerans DSM 16529</name>
    <dbReference type="NCBI Taxonomy" id="1121439"/>
    <lineage>
        <taxon>Bacteria</taxon>
        <taxon>Pseudomonadati</taxon>
        <taxon>Thermodesulfobacteriota</taxon>
        <taxon>Desulfovibrionia</taxon>
        <taxon>Desulfovibrionales</taxon>
        <taxon>Desulfovibrionaceae</taxon>
        <taxon>Alkalidesulfovibrio</taxon>
    </lineage>
</organism>
<dbReference type="InterPro" id="IPR025944">
    <property type="entry name" value="Sigma_54_int_dom_CS"/>
</dbReference>
<dbReference type="InterPro" id="IPR025662">
    <property type="entry name" value="Sigma_54_int_dom_ATP-bd_1"/>
</dbReference>
<keyword evidence="3" id="KW-0805">Transcription regulation</keyword>
<reference evidence="9 10" key="1">
    <citation type="journal article" date="2013" name="Genome Announc.">
        <title>Draft genome sequences for three mercury-methylating, sulfate-reducing bacteria.</title>
        <authorList>
            <person name="Brown S.D."/>
            <person name="Hurt R.A.Jr."/>
            <person name="Gilmour C.C."/>
            <person name="Elias D.A."/>
        </authorList>
    </citation>
    <scope>NUCLEOTIDE SEQUENCE [LARGE SCALE GENOMIC DNA]</scope>
    <source>
        <strain evidence="9 10">DSM 16529</strain>
    </source>
</reference>
<protein>
    <submittedName>
        <fullName evidence="9">Two component, sigma54 specific, transcriptional regulator, Fis family</fullName>
    </submittedName>
</protein>
<dbReference type="RefSeq" id="WP_020887417.1">
    <property type="nucleotide sequence ID" value="NZ_ATHI01000027.1"/>
</dbReference>
<gene>
    <name evidence="9" type="ORF">dsat_0720</name>
</gene>
<dbReference type="PROSITE" id="PS50045">
    <property type="entry name" value="SIGMA54_INTERACT_4"/>
    <property type="match status" value="1"/>
</dbReference>
<keyword evidence="2" id="KW-0067">ATP-binding</keyword>
<evidence type="ECO:0000313" key="9">
    <source>
        <dbReference type="EMBL" id="EPR32368.1"/>
    </source>
</evidence>
<evidence type="ECO:0000256" key="3">
    <source>
        <dbReference type="ARBA" id="ARBA00023015"/>
    </source>
</evidence>
<proteinExistence type="predicted"/>
<evidence type="ECO:0000259" key="7">
    <source>
        <dbReference type="PROSITE" id="PS50045"/>
    </source>
</evidence>
<dbReference type="STRING" id="1121439.dsat_0720"/>
<evidence type="ECO:0000256" key="4">
    <source>
        <dbReference type="ARBA" id="ARBA00023125"/>
    </source>
</evidence>
<keyword evidence="4" id="KW-0238">DNA-binding</keyword>
<evidence type="ECO:0000256" key="1">
    <source>
        <dbReference type="ARBA" id="ARBA00022741"/>
    </source>
</evidence>
<feature type="domain" description="Response regulatory" evidence="8">
    <location>
        <begin position="16"/>
        <end position="132"/>
    </location>
</feature>
<dbReference type="Gene3D" id="1.10.8.60">
    <property type="match status" value="1"/>
</dbReference>
<dbReference type="Gene3D" id="1.10.10.60">
    <property type="entry name" value="Homeodomain-like"/>
    <property type="match status" value="1"/>
</dbReference>
<dbReference type="Pfam" id="PF02954">
    <property type="entry name" value="HTH_8"/>
    <property type="match status" value="1"/>
</dbReference>
<sequence>MLNTAALSESSQATGRILVVDDEPDFARGLTRLIASEFPDTECVTAHRGEDALAILAGRGADLIITDLRMPGMDGLALLGHALEIDPGLSAVVLTAHGAIETAVEAVKLGAYDFLTKPVEPGDLFGVVRRGLERSRLARENARLRELLSGGAPVLIGESPAMLRLRSAVAAIAQSDYPVLVRGESGSGKELVARLIHAHSSRAGKPFLAVNCPAIPETLLESELFGHEKGAFTGADKHRRGLFVEAGLGTIHLDEIGDISQSVQTKLLRVLQEHEVRPVGSNKTSRVEARVVASTNQDLEAKIATRDFREDLYYRLNVLSVTVPPLRERLDDVPLLAQYFLKTACAEMRVPEKTASPEVLAWLVRREWPGNVRELQNMMRRLAVFCTGESVDMTAVRLAEPAGHSSAQGQGATRAGIGPYKNAKAQVVNQFTDAYLRELLAATQGNVSEAARQSGLSRVALQKIMARLEITAEQFRR</sequence>
<dbReference type="SUPFAM" id="SSF52172">
    <property type="entry name" value="CheY-like"/>
    <property type="match status" value="1"/>
</dbReference>
<dbReference type="SUPFAM" id="SSF52540">
    <property type="entry name" value="P-loop containing nucleoside triphosphate hydrolases"/>
    <property type="match status" value="1"/>
</dbReference>
<dbReference type="Pfam" id="PF25601">
    <property type="entry name" value="AAA_lid_14"/>
    <property type="match status" value="1"/>
</dbReference>
<dbReference type="PANTHER" id="PTHR32071">
    <property type="entry name" value="TRANSCRIPTIONAL REGULATORY PROTEIN"/>
    <property type="match status" value="1"/>
</dbReference>
<dbReference type="SUPFAM" id="SSF46689">
    <property type="entry name" value="Homeodomain-like"/>
    <property type="match status" value="1"/>
</dbReference>
<dbReference type="OrthoDB" id="9763792at2"/>
<keyword evidence="5" id="KW-0804">Transcription</keyword>
<dbReference type="SMART" id="SM00448">
    <property type="entry name" value="REC"/>
    <property type="match status" value="1"/>
</dbReference>
<dbReference type="InterPro" id="IPR058031">
    <property type="entry name" value="AAA_lid_NorR"/>
</dbReference>
<dbReference type="GO" id="GO:0000160">
    <property type="term" value="P:phosphorelay signal transduction system"/>
    <property type="evidence" value="ECO:0007669"/>
    <property type="project" value="InterPro"/>
</dbReference>
<dbReference type="PANTHER" id="PTHR32071:SF117">
    <property type="entry name" value="PTS-DEPENDENT DIHYDROXYACETONE KINASE OPERON REGULATORY PROTEIN-RELATED"/>
    <property type="match status" value="1"/>
</dbReference>
<dbReference type="InterPro" id="IPR002078">
    <property type="entry name" value="Sigma_54_int"/>
</dbReference>
<dbReference type="CDD" id="cd00009">
    <property type="entry name" value="AAA"/>
    <property type="match status" value="1"/>
</dbReference>
<dbReference type="GO" id="GO:0006355">
    <property type="term" value="P:regulation of DNA-templated transcription"/>
    <property type="evidence" value="ECO:0007669"/>
    <property type="project" value="InterPro"/>
</dbReference>
<evidence type="ECO:0000259" key="8">
    <source>
        <dbReference type="PROSITE" id="PS50110"/>
    </source>
</evidence>
<dbReference type="eggNOG" id="COG2204">
    <property type="taxonomic scope" value="Bacteria"/>
</dbReference>
<feature type="domain" description="Sigma-54 factor interaction" evidence="7">
    <location>
        <begin position="155"/>
        <end position="384"/>
    </location>
</feature>
<dbReference type="Pfam" id="PF00072">
    <property type="entry name" value="Response_reg"/>
    <property type="match status" value="1"/>
</dbReference>
<dbReference type="Gene3D" id="3.40.50.300">
    <property type="entry name" value="P-loop containing nucleotide triphosphate hydrolases"/>
    <property type="match status" value="1"/>
</dbReference>
<dbReference type="InterPro" id="IPR009057">
    <property type="entry name" value="Homeodomain-like_sf"/>
</dbReference>
<dbReference type="GO" id="GO:0005524">
    <property type="term" value="F:ATP binding"/>
    <property type="evidence" value="ECO:0007669"/>
    <property type="project" value="UniProtKB-KW"/>
</dbReference>
<evidence type="ECO:0000256" key="5">
    <source>
        <dbReference type="ARBA" id="ARBA00023163"/>
    </source>
</evidence>
<dbReference type="Pfam" id="PF00158">
    <property type="entry name" value="Sigma54_activat"/>
    <property type="match status" value="1"/>
</dbReference>
<dbReference type="Proteomes" id="UP000014975">
    <property type="component" value="Unassembled WGS sequence"/>
</dbReference>
<evidence type="ECO:0000313" key="10">
    <source>
        <dbReference type="Proteomes" id="UP000014975"/>
    </source>
</evidence>
<feature type="modified residue" description="4-aspartylphosphate" evidence="6">
    <location>
        <position position="67"/>
    </location>
</feature>
<dbReference type="InterPro" id="IPR011006">
    <property type="entry name" value="CheY-like_superfamily"/>
</dbReference>